<dbReference type="AlphaFoldDB" id="A0A0F8VD70"/>
<evidence type="ECO:0000313" key="1">
    <source>
        <dbReference type="EMBL" id="KKK42428.1"/>
    </source>
</evidence>
<sequence>MANQKDYKAISEIIRGLVDIGKFSPVWMCNNPKELIRQLADYFEREDKRNKSLKEIENMVLSGQVPFNREQFLKECGVKWTWKKI</sequence>
<gene>
    <name evidence="1" type="ORF">LCGC14_1849280</name>
</gene>
<name>A0A0F8VD70_9ZZZZ</name>
<organism evidence="1">
    <name type="scientific">marine sediment metagenome</name>
    <dbReference type="NCBI Taxonomy" id="412755"/>
    <lineage>
        <taxon>unclassified sequences</taxon>
        <taxon>metagenomes</taxon>
        <taxon>ecological metagenomes</taxon>
    </lineage>
</organism>
<accession>A0A0F8VD70</accession>
<proteinExistence type="predicted"/>
<reference evidence="1" key="1">
    <citation type="journal article" date="2015" name="Nature">
        <title>Complex archaea that bridge the gap between prokaryotes and eukaryotes.</title>
        <authorList>
            <person name="Spang A."/>
            <person name="Saw J.H."/>
            <person name="Jorgensen S.L."/>
            <person name="Zaremba-Niedzwiedzka K."/>
            <person name="Martijn J."/>
            <person name="Lind A.E."/>
            <person name="van Eijk R."/>
            <person name="Schleper C."/>
            <person name="Guy L."/>
            <person name="Ettema T.J."/>
        </authorList>
    </citation>
    <scope>NUCLEOTIDE SEQUENCE</scope>
</reference>
<comment type="caution">
    <text evidence="1">The sequence shown here is derived from an EMBL/GenBank/DDBJ whole genome shotgun (WGS) entry which is preliminary data.</text>
</comment>
<protein>
    <submittedName>
        <fullName evidence="1">Uncharacterized protein</fullName>
    </submittedName>
</protein>
<dbReference type="EMBL" id="LAZR01070327">
    <property type="protein sequence ID" value="KKK42428.1"/>
    <property type="molecule type" value="Genomic_DNA"/>
</dbReference>